<dbReference type="PANTHER" id="PTHR11560">
    <property type="entry name" value="39S RIBOSOMAL PROTEIN L10, MITOCHONDRIAL"/>
    <property type="match status" value="1"/>
</dbReference>
<dbReference type="CDD" id="cd05797">
    <property type="entry name" value="Ribosomal_L10"/>
    <property type="match status" value="1"/>
</dbReference>
<evidence type="ECO:0000313" key="7">
    <source>
        <dbReference type="EMBL" id="WAT24692.1"/>
    </source>
</evidence>
<dbReference type="GO" id="GO:0006412">
    <property type="term" value="P:translation"/>
    <property type="evidence" value="ECO:0007669"/>
    <property type="project" value="UniProtKB-UniRule"/>
</dbReference>
<comment type="function">
    <text evidence="6">Forms part of the ribosomal stalk, playing a central role in the interaction of the ribosome with GTP-bound translation factors.</text>
</comment>
<keyword evidence="2 6" id="KW-0689">Ribosomal protein</keyword>
<proteinExistence type="inferred from homology"/>
<dbReference type="RefSeq" id="WP_069285991.1">
    <property type="nucleotide sequence ID" value="NZ_CP114063.1"/>
</dbReference>
<evidence type="ECO:0000256" key="3">
    <source>
        <dbReference type="ARBA" id="ARBA00023274"/>
    </source>
</evidence>
<accession>A0AA47G997</accession>
<dbReference type="EMBL" id="CP116590">
    <property type="protein sequence ID" value="WCG37879.1"/>
    <property type="molecule type" value="Genomic_DNA"/>
</dbReference>
<comment type="similarity">
    <text evidence="1 6">Belongs to the universal ribosomal protein uL10 family.</text>
</comment>
<dbReference type="Pfam" id="PF00466">
    <property type="entry name" value="Ribosomal_L10"/>
    <property type="match status" value="1"/>
</dbReference>
<dbReference type="InterPro" id="IPR047865">
    <property type="entry name" value="Ribosomal_uL10_bac_type"/>
</dbReference>
<reference evidence="7" key="1">
    <citation type="submission" date="2022-12" db="EMBL/GenBank/DDBJ databases">
        <title>Whole genome sequence analysis of a duck derived balloon bacteium Aerococcus urinaeequi henan2020.</title>
        <authorList>
            <person name="Zhang H."/>
            <person name="Qiao H.X."/>
            <person name="Bian C.Z."/>
            <person name="Shu J.C."/>
        </authorList>
    </citation>
    <scope>NUCLEOTIDE SEQUENCE</scope>
    <source>
        <strain evidence="7">2020-HN-1</strain>
    </source>
</reference>
<evidence type="ECO:0000256" key="5">
    <source>
        <dbReference type="ARBA" id="ARBA00035202"/>
    </source>
</evidence>
<protein>
    <recommendedName>
        <fullName evidence="5 6">Large ribosomal subunit protein uL10</fullName>
    </recommendedName>
</protein>
<gene>
    <name evidence="6 7" type="primary">rplJ</name>
    <name evidence="7" type="ORF">OZ415_00860</name>
    <name evidence="8" type="ORF">PML80_00510</name>
</gene>
<evidence type="ECO:0000313" key="8">
    <source>
        <dbReference type="EMBL" id="WCG37879.1"/>
    </source>
</evidence>
<dbReference type="NCBIfam" id="NF000955">
    <property type="entry name" value="PRK00099.1-1"/>
    <property type="match status" value="1"/>
</dbReference>
<dbReference type="GO" id="GO:0015934">
    <property type="term" value="C:large ribosomal subunit"/>
    <property type="evidence" value="ECO:0007669"/>
    <property type="project" value="InterPro"/>
</dbReference>
<dbReference type="Proteomes" id="UP001164714">
    <property type="component" value="Chromosome"/>
</dbReference>
<dbReference type="GO" id="GO:0070180">
    <property type="term" value="F:large ribosomal subunit rRNA binding"/>
    <property type="evidence" value="ECO:0007669"/>
    <property type="project" value="UniProtKB-UniRule"/>
</dbReference>
<dbReference type="Gene3D" id="3.30.70.1730">
    <property type="match status" value="1"/>
</dbReference>
<dbReference type="InterPro" id="IPR002363">
    <property type="entry name" value="Ribosomal_uL10_CS_bac"/>
</dbReference>
<dbReference type="InterPro" id="IPR022973">
    <property type="entry name" value="Ribosomal_uL10_bac"/>
</dbReference>
<sequence>MSEQAIAKKQQEVNEVVEKMNAANSLVVVDYLGLSVAEVTELRKQLREAGVEFKVIKNTIMRRALDSQDLEYHEEVFQGPTAVAFGMEDAVAPAKILSDFAKKAEALELKGGILEGEVLSKEEIQQIAKLPNREGLLSMLLSVLQAPVRNVAYAVKAVADAKGEDAA</sequence>
<evidence type="ECO:0000256" key="2">
    <source>
        <dbReference type="ARBA" id="ARBA00022980"/>
    </source>
</evidence>
<dbReference type="HAMAP" id="MF_00362">
    <property type="entry name" value="Ribosomal_uL10"/>
    <property type="match status" value="1"/>
</dbReference>
<keyword evidence="6" id="KW-0699">rRNA-binding</keyword>
<dbReference type="Proteomes" id="UP001179483">
    <property type="component" value="Chromosome"/>
</dbReference>
<comment type="subunit">
    <text evidence="4 6">Part of the ribosomal stalk of the 50S ribosomal subunit. The N-terminus interacts with L11 and the large rRNA to form the base of the stalk. The C-terminus forms an elongated spine to which L12 dimers bind in a sequential fashion forming a multimeric L10(L12)X complex.</text>
</comment>
<dbReference type="SUPFAM" id="SSF160369">
    <property type="entry name" value="Ribosomal protein L10-like"/>
    <property type="match status" value="1"/>
</dbReference>
<evidence type="ECO:0000313" key="9">
    <source>
        <dbReference type="Proteomes" id="UP001164714"/>
    </source>
</evidence>
<dbReference type="InterPro" id="IPR001790">
    <property type="entry name" value="Ribosomal_uL10"/>
</dbReference>
<name>A0AA47G997_9LACT</name>
<keyword evidence="3 6" id="KW-0687">Ribonucleoprotein</keyword>
<reference evidence="8" key="2">
    <citation type="submission" date="2023-01" db="EMBL/GenBank/DDBJ databases">
        <title>Oxazolidinone resistance genes in florfenicol resistant enterococci from beef cattle and veal calves at slaughter.</title>
        <authorList>
            <person name="Biggel M."/>
        </authorList>
    </citation>
    <scope>NUCLEOTIDE SEQUENCE</scope>
    <source>
        <strain evidence="8">K79-1</strain>
    </source>
</reference>
<evidence type="ECO:0000256" key="6">
    <source>
        <dbReference type="HAMAP-Rule" id="MF_00362"/>
    </source>
</evidence>
<organism evidence="7 9">
    <name type="scientific">Aerococcus urinaeequi</name>
    <dbReference type="NCBI Taxonomy" id="51665"/>
    <lineage>
        <taxon>Bacteria</taxon>
        <taxon>Bacillati</taxon>
        <taxon>Bacillota</taxon>
        <taxon>Bacilli</taxon>
        <taxon>Lactobacillales</taxon>
        <taxon>Aerococcaceae</taxon>
        <taxon>Aerococcus</taxon>
    </lineage>
</organism>
<dbReference type="PROSITE" id="PS01109">
    <property type="entry name" value="RIBOSOMAL_L10"/>
    <property type="match status" value="1"/>
</dbReference>
<keyword evidence="6" id="KW-0694">RNA-binding</keyword>
<evidence type="ECO:0000256" key="1">
    <source>
        <dbReference type="ARBA" id="ARBA00008889"/>
    </source>
</evidence>
<dbReference type="InterPro" id="IPR043141">
    <property type="entry name" value="Ribosomal_uL10-like_sf"/>
</dbReference>
<evidence type="ECO:0000256" key="4">
    <source>
        <dbReference type="ARBA" id="ARBA00026025"/>
    </source>
</evidence>
<dbReference type="GO" id="GO:0003735">
    <property type="term" value="F:structural constituent of ribosome"/>
    <property type="evidence" value="ECO:0007669"/>
    <property type="project" value="InterPro"/>
</dbReference>
<dbReference type="AlphaFoldDB" id="A0AA47G997"/>
<dbReference type="EMBL" id="CP114063">
    <property type="protein sequence ID" value="WAT24692.1"/>
    <property type="molecule type" value="Genomic_DNA"/>
</dbReference>